<name>C7DH09_MICA2</name>
<organism evidence="1 2">
    <name type="scientific">Candidatus Micrarchaeum acidiphilum ARMAN-2</name>
    <dbReference type="NCBI Taxonomy" id="425595"/>
    <lineage>
        <taxon>Archaea</taxon>
        <taxon>Candidatus Micrarchaeota</taxon>
        <taxon>Candidatus Micrarchaeia</taxon>
        <taxon>Candidatus Micrarchaeales</taxon>
        <taxon>Candidatus Micrarchaeaceae</taxon>
        <taxon>Candidatus Micrarchaeum</taxon>
    </lineage>
</organism>
<reference evidence="1 2" key="1">
    <citation type="journal article" date="2009" name="Genome Biol.">
        <title>Community-wide analysis of microbial genome sequence signatures.</title>
        <authorList>
            <person name="Dick G.J."/>
            <person name="Andersson A.F."/>
            <person name="Baker B.J."/>
            <person name="Simmons S.L."/>
            <person name="Thomas B.C."/>
            <person name="Yelton A.P."/>
            <person name="Banfield J.F."/>
        </authorList>
    </citation>
    <scope>NUCLEOTIDE SEQUENCE [LARGE SCALE GENOMIC DNA]</scope>
    <source>
        <strain evidence="1">ARMAN-2</strain>
    </source>
</reference>
<keyword evidence="2" id="KW-1185">Reference proteome</keyword>
<gene>
    <name evidence="1" type="ORF">UNLARM2_0355</name>
</gene>
<dbReference type="Proteomes" id="UP000332487">
    <property type="component" value="Unassembled WGS sequence"/>
</dbReference>
<proteinExistence type="predicted"/>
<dbReference type="EMBL" id="GG697240">
    <property type="protein sequence ID" value="EET89911.1"/>
    <property type="molecule type" value="Genomic_DNA"/>
</dbReference>
<sequence>MSKPYLITMDGIEVLARKLGINEVNDMPDLRNALIEIQENLATAMKNVISPEYTLKIIYASDVSKKMDAAIAKVKIMNETAMVVSLDRVYCPNADFYLEVTRETNPLDGTYRIANRFGAPAVDVQMAMLKQMMNDKRRYDAVILTDVGSFEGKTLEFITKEIEKFGIPVAGVVLGASSDILTNKLKNKYNDNGIVTEVVNIDQSMEYEWLEMRDLLLIDGRKVPDSYTADGIRRYIPYTEDLQSFASIPKDKIEECKALCRNSYGQITGMLRNAGVDVKKRVGEFVPLVKSRNAD</sequence>
<protein>
    <submittedName>
        <fullName evidence="1">Uncharacterized protein</fullName>
    </submittedName>
</protein>
<accession>C7DH09</accession>
<dbReference type="AlphaFoldDB" id="C7DH09"/>
<reference evidence="1 2" key="2">
    <citation type="journal article" date="2010" name="Proc. Natl. Acad. Sci. U.S.A.">
        <title>Enigmatic, ultrasmall, uncultivated Archaea.</title>
        <authorList>
            <person name="Baker B.J."/>
            <person name="Comolli L.R."/>
            <person name="Dick G.J."/>
            <person name="Hauser L.J."/>
            <person name="Hyatt D."/>
            <person name="Dill B.D."/>
            <person name="Land M.L."/>
            <person name="Verberkmoes N.C."/>
            <person name="Hettich R.L."/>
            <person name="Banfield J.F."/>
        </authorList>
    </citation>
    <scope>NUCLEOTIDE SEQUENCE [LARGE SCALE GENOMIC DNA]</scope>
    <source>
        <strain evidence="1">ARMAN-2</strain>
    </source>
</reference>
<evidence type="ECO:0000313" key="1">
    <source>
        <dbReference type="EMBL" id="EET89911.1"/>
    </source>
</evidence>
<evidence type="ECO:0000313" key="2">
    <source>
        <dbReference type="Proteomes" id="UP000332487"/>
    </source>
</evidence>